<evidence type="ECO:0000256" key="3">
    <source>
        <dbReference type="ARBA" id="ARBA00022807"/>
    </source>
</evidence>
<evidence type="ECO:0000256" key="1">
    <source>
        <dbReference type="ARBA" id="ARBA00009005"/>
    </source>
</evidence>
<dbReference type="Proteomes" id="UP000018144">
    <property type="component" value="Unassembled WGS sequence"/>
</dbReference>
<dbReference type="GO" id="GO:0004197">
    <property type="term" value="F:cysteine-type endopeptidase activity"/>
    <property type="evidence" value="ECO:0007669"/>
    <property type="project" value="InterPro"/>
</dbReference>
<dbReference type="GO" id="GO:0006915">
    <property type="term" value="P:apoptotic process"/>
    <property type="evidence" value="ECO:0007669"/>
    <property type="project" value="UniProtKB-KW"/>
</dbReference>
<gene>
    <name evidence="6" type="ORF">PCON_13423</name>
</gene>
<comment type="similarity">
    <text evidence="1">Belongs to the peptidase C14B family.</text>
</comment>
<dbReference type="OMA" id="TEENCKN"/>
<evidence type="ECO:0000259" key="5">
    <source>
        <dbReference type="Pfam" id="PF00656"/>
    </source>
</evidence>
<evidence type="ECO:0000313" key="6">
    <source>
        <dbReference type="EMBL" id="CCX32583.1"/>
    </source>
</evidence>
<dbReference type="eggNOG" id="KOG1546">
    <property type="taxonomic scope" value="Eukaryota"/>
</dbReference>
<dbReference type="InterPro" id="IPR050452">
    <property type="entry name" value="Metacaspase"/>
</dbReference>
<protein>
    <submittedName>
        <fullName evidence="6">Similar to Metacaspase-1A acc. no. B0XPP3</fullName>
    </submittedName>
</protein>
<evidence type="ECO:0000256" key="2">
    <source>
        <dbReference type="ARBA" id="ARBA00022703"/>
    </source>
</evidence>
<name>U4LKW5_PYROM</name>
<dbReference type="InterPro" id="IPR029030">
    <property type="entry name" value="Caspase-like_dom_sf"/>
</dbReference>
<accession>U4LKW5</accession>
<dbReference type="GO" id="GO:0005737">
    <property type="term" value="C:cytoplasm"/>
    <property type="evidence" value="ECO:0007669"/>
    <property type="project" value="TreeGrafter"/>
</dbReference>
<evidence type="ECO:0000313" key="7">
    <source>
        <dbReference type="Proteomes" id="UP000018144"/>
    </source>
</evidence>
<keyword evidence="3" id="KW-0378">Hydrolase</keyword>
<reference evidence="6 7" key="1">
    <citation type="journal article" date="2013" name="PLoS Genet.">
        <title>The genome and development-dependent transcriptomes of Pyronema confluens: a window into fungal evolution.</title>
        <authorList>
            <person name="Traeger S."/>
            <person name="Altegoer F."/>
            <person name="Freitag M."/>
            <person name="Gabaldon T."/>
            <person name="Kempken F."/>
            <person name="Kumar A."/>
            <person name="Marcet-Houben M."/>
            <person name="Poggeler S."/>
            <person name="Stajich J.E."/>
            <person name="Nowrousian M."/>
        </authorList>
    </citation>
    <scope>NUCLEOTIDE SEQUENCE [LARGE SCALE GENOMIC DNA]</scope>
    <source>
        <strain evidence="7">CBS 100304</strain>
        <tissue evidence="6">Vegetative mycelium</tissue>
    </source>
</reference>
<dbReference type="InterPro" id="IPR011600">
    <property type="entry name" value="Pept_C14_caspase"/>
</dbReference>
<keyword evidence="7" id="KW-1185">Reference proteome</keyword>
<dbReference type="GO" id="GO:0006508">
    <property type="term" value="P:proteolysis"/>
    <property type="evidence" value="ECO:0007669"/>
    <property type="project" value="InterPro"/>
</dbReference>
<dbReference type="PANTHER" id="PTHR48104">
    <property type="entry name" value="METACASPASE-4"/>
    <property type="match status" value="1"/>
</dbReference>
<dbReference type="AlphaFoldDB" id="U4LKW5"/>
<dbReference type="Pfam" id="PF00656">
    <property type="entry name" value="Peptidase_C14"/>
    <property type="match status" value="1"/>
</dbReference>
<dbReference type="EMBL" id="HF935890">
    <property type="protein sequence ID" value="CCX32583.1"/>
    <property type="molecule type" value="Genomic_DNA"/>
</dbReference>
<sequence length="350" mass="38548">MASTSSRTLCTPAFTARHDGIILDSGLSNSSTTSSNTTRPPIRKAVLIGINYYGDERHQVLGCINNVANMSALLQSRLGYKSENMVILTELTSPCSESLPIARNILKAMHWLVMDAQPGDTLFFYYSGHGSFSADGADRDEADGYDECICPLDAHVSGLIVDDLMHDIMVKPLKKGVRLTAMFDCCHSGSALDLPYTYDVSGKQTHISTVSSVMENLRDAVAAYPTGDMLRILSNGKKIFKRLKTGRKAEYMAFRTKASEAEVIQWSGSKDSQYGMNFMRGGQWHGVMTGAFIQAYLKNPHQSYAELLDSTRKSIRESLGSISHLVITQIPQLSCSHSLEYTANTIHLDH</sequence>
<keyword evidence="3" id="KW-0645">Protease</keyword>
<keyword evidence="2" id="KW-0053">Apoptosis</keyword>
<dbReference type="PANTHER" id="PTHR48104:SF30">
    <property type="entry name" value="METACASPASE-1"/>
    <property type="match status" value="1"/>
</dbReference>
<dbReference type="Gene3D" id="3.40.50.12660">
    <property type="match status" value="1"/>
</dbReference>
<organism evidence="6 7">
    <name type="scientific">Pyronema omphalodes (strain CBS 100304)</name>
    <name type="common">Pyronema confluens</name>
    <dbReference type="NCBI Taxonomy" id="1076935"/>
    <lineage>
        <taxon>Eukaryota</taxon>
        <taxon>Fungi</taxon>
        <taxon>Dikarya</taxon>
        <taxon>Ascomycota</taxon>
        <taxon>Pezizomycotina</taxon>
        <taxon>Pezizomycetes</taxon>
        <taxon>Pezizales</taxon>
        <taxon>Pyronemataceae</taxon>
        <taxon>Pyronema</taxon>
    </lineage>
</organism>
<keyword evidence="3" id="KW-0788">Thiol protease</keyword>
<proteinExistence type="inferred from homology"/>
<dbReference type="SUPFAM" id="SSF52129">
    <property type="entry name" value="Caspase-like"/>
    <property type="match status" value="1"/>
</dbReference>
<dbReference type="OrthoDB" id="3223806at2759"/>
<keyword evidence="4" id="KW-0865">Zymogen</keyword>
<evidence type="ECO:0000256" key="4">
    <source>
        <dbReference type="ARBA" id="ARBA00023145"/>
    </source>
</evidence>
<feature type="domain" description="Peptidase C14 caspase" evidence="5">
    <location>
        <begin position="43"/>
        <end position="337"/>
    </location>
</feature>